<dbReference type="InterPro" id="IPR049079">
    <property type="entry name" value="Mov-10_helical"/>
</dbReference>
<dbReference type="GO" id="GO:0031047">
    <property type="term" value="P:regulatory ncRNA-mediated gene silencing"/>
    <property type="evidence" value="ECO:0007669"/>
    <property type="project" value="UniProtKB-KW"/>
</dbReference>
<dbReference type="Pfam" id="PF13086">
    <property type="entry name" value="AAA_11"/>
    <property type="match status" value="2"/>
</dbReference>
<keyword evidence="9" id="KW-0943">RNA-mediated gene silencing</keyword>
<evidence type="ECO:0000256" key="5">
    <source>
        <dbReference type="ARBA" id="ARBA00022741"/>
    </source>
</evidence>
<dbReference type="GO" id="GO:0005524">
    <property type="term" value="F:ATP binding"/>
    <property type="evidence" value="ECO:0007669"/>
    <property type="project" value="UniProtKB-KW"/>
</dbReference>
<dbReference type="Pfam" id="PF21634">
    <property type="entry name" value="MOV-10_beta-barrel"/>
    <property type="match status" value="1"/>
</dbReference>
<dbReference type="GO" id="GO:0032574">
    <property type="term" value="F:5'-3' RNA helicase activity"/>
    <property type="evidence" value="ECO:0007669"/>
    <property type="project" value="InterPro"/>
</dbReference>
<dbReference type="Pfam" id="PF21635">
    <property type="entry name" value="Mov-10_helical"/>
    <property type="match status" value="1"/>
</dbReference>
<protein>
    <recommendedName>
        <fullName evidence="3">RNA helicase</fullName>
        <ecNumber evidence="3">3.6.4.13</ecNumber>
    </recommendedName>
</protein>
<evidence type="ECO:0000313" key="16">
    <source>
        <dbReference type="EMBL" id="JAT38904.1"/>
    </source>
</evidence>
<feature type="domain" description="Helicase MOV-10 helical" evidence="14">
    <location>
        <begin position="351"/>
        <end position="407"/>
    </location>
</feature>
<dbReference type="GO" id="GO:0016787">
    <property type="term" value="F:hydrolase activity"/>
    <property type="evidence" value="ECO:0007669"/>
    <property type="project" value="UniProtKB-KW"/>
</dbReference>
<dbReference type="GO" id="GO:0005737">
    <property type="term" value="C:cytoplasm"/>
    <property type="evidence" value="ECO:0007669"/>
    <property type="project" value="UniProtKB-SubCell"/>
</dbReference>
<dbReference type="EMBL" id="GEBQ01001073">
    <property type="protein sequence ID" value="JAT38904.1"/>
    <property type="molecule type" value="Transcribed_RNA"/>
</dbReference>
<dbReference type="InterPro" id="IPR041679">
    <property type="entry name" value="DNA2/NAM7-like_C"/>
</dbReference>
<evidence type="ECO:0000256" key="2">
    <source>
        <dbReference type="ARBA" id="ARBA00005601"/>
    </source>
</evidence>
<dbReference type="InterPro" id="IPR049080">
    <property type="entry name" value="MOV-10-like_beta-barrel"/>
</dbReference>
<evidence type="ECO:0000259" key="12">
    <source>
        <dbReference type="Pfam" id="PF13087"/>
    </source>
</evidence>
<sequence>MAPNPRQPGVSVEDPIRDAAIHFGTFLQLKGLLREGNKNYGCIERSTLIDQFINHYQPAYCTRLVRKDLMAKLIKYHVAKRPHKNWSTLRIVKHPHPDQVGAPAKEPQARLYVDQSRVLRDPVVRSEVISETSCRLCKISFFNEDSKQEHVESDIHKFRLQYRENRSSFKSSVGGARISIVEADDQNEVVMRCAERRSFTVKVTLDDSYTKTDIYKIVELSEVDAKPTEFHNDTPIEVEVSAEFPEPGAFIYPLVAKIMPTKLCLLKNLVFRVESELMDQLAPSSVFVKRRDVIKEMEGGILPGEELERGGSSIVPVERLGTHSVPVVYNKLVIKKLESFENITPYEKSVLSNILKLLCGEMSYRDAVRRVGQTNSPYIEPLSADTYSERFSLLLDLEELQLQRQIKNYDRSGETLHQTSHRFILKVPDLSEGRPSVAKCDKVHVRLQGDDTITYEGVIHEVLEDGLLLGFHKKFKEEYVRLKNSGVNPKVDVRFTVNRFPILNMHRALSYVDKHRAYSLLFPELRESDSPPSNPSTLRPWVNPLIATNPEQQLAIKQIVGKTSGDAPYLVFGPPGTGKTVTLVEAIVQVWLTTENKRAKQLVCAPSNAACNLIADRLISSLPDAKILRLFSYSADLKEVSEAVLSNSNYNKASEWVSFPEMKKILGNDIIIVTIMSAGRLVTCGTGGKFQFVYIDECGQASEPETLVAIAGLLTTKQRIINGQLVLAGDPEQLGPILSSQLAVDFGLGISFLERLMRHVDLYKKDAESGRYNNLYLTKLVQNFRSHPAILRIPNRLFYDNELEIKGNADIINRAVGWEVLPNPQFPIIFHGIQGLDERESNSPSYFNRQEIDQVIIYLKKLFSLGLPNGYKVKEEDIGV</sequence>
<dbReference type="InterPro" id="IPR026122">
    <property type="entry name" value="MOV-10/SDE3_DEXXQ/H-box"/>
</dbReference>
<comment type="similarity">
    <text evidence="2">Belongs to the DNA2/NAM7 helicase family. SDE3 subfamily.</text>
</comment>
<evidence type="ECO:0000256" key="7">
    <source>
        <dbReference type="ARBA" id="ARBA00022806"/>
    </source>
</evidence>
<dbReference type="EC" id="3.6.4.13" evidence="3"/>
<evidence type="ECO:0000259" key="11">
    <source>
        <dbReference type="Pfam" id="PF13086"/>
    </source>
</evidence>
<keyword evidence="5" id="KW-0547">Nucleotide-binding</keyword>
<dbReference type="CDD" id="cd18808">
    <property type="entry name" value="SF1_C_Upf1"/>
    <property type="match status" value="1"/>
</dbReference>
<organism evidence="16">
    <name type="scientific">Graphocephala atropunctata</name>
    <dbReference type="NCBI Taxonomy" id="36148"/>
    <lineage>
        <taxon>Eukaryota</taxon>
        <taxon>Metazoa</taxon>
        <taxon>Ecdysozoa</taxon>
        <taxon>Arthropoda</taxon>
        <taxon>Hexapoda</taxon>
        <taxon>Insecta</taxon>
        <taxon>Pterygota</taxon>
        <taxon>Neoptera</taxon>
        <taxon>Paraneoptera</taxon>
        <taxon>Hemiptera</taxon>
        <taxon>Auchenorrhyncha</taxon>
        <taxon>Membracoidea</taxon>
        <taxon>Cicadellidae</taxon>
        <taxon>Cicadellinae</taxon>
        <taxon>Cicadellini</taxon>
        <taxon>Graphocephala</taxon>
    </lineage>
</organism>
<proteinExistence type="inferred from homology"/>
<evidence type="ECO:0000256" key="10">
    <source>
        <dbReference type="ARBA" id="ARBA00047984"/>
    </source>
</evidence>
<evidence type="ECO:0000259" key="14">
    <source>
        <dbReference type="Pfam" id="PF21635"/>
    </source>
</evidence>
<keyword evidence="7" id="KW-0347">Helicase</keyword>
<evidence type="ECO:0000256" key="3">
    <source>
        <dbReference type="ARBA" id="ARBA00012552"/>
    </source>
</evidence>
<dbReference type="InterPro" id="IPR027417">
    <property type="entry name" value="P-loop_NTPase"/>
</dbReference>
<evidence type="ECO:0000256" key="4">
    <source>
        <dbReference type="ARBA" id="ARBA00022490"/>
    </source>
</evidence>
<keyword evidence="4" id="KW-0963">Cytoplasm</keyword>
<gene>
    <name evidence="15" type="ORF">g.46018</name>
    <name evidence="16" type="ORF">g.46021</name>
</gene>
<dbReference type="GO" id="GO:0003723">
    <property type="term" value="F:RNA binding"/>
    <property type="evidence" value="ECO:0007669"/>
    <property type="project" value="InterPro"/>
</dbReference>
<evidence type="ECO:0000256" key="6">
    <source>
        <dbReference type="ARBA" id="ARBA00022801"/>
    </source>
</evidence>
<dbReference type="InterPro" id="IPR047187">
    <property type="entry name" value="SF1_C_Upf1"/>
</dbReference>
<dbReference type="PANTHER" id="PTHR45418">
    <property type="entry name" value="CANCER/TESTIS ANTIGEN 55"/>
    <property type="match status" value="1"/>
</dbReference>
<reference evidence="16" key="1">
    <citation type="submission" date="2015-11" db="EMBL/GenBank/DDBJ databases">
        <title>De novo transcriptome assembly of four potential Pierce s Disease insect vectors from Arizona vineyards.</title>
        <authorList>
            <person name="Tassone E.E."/>
        </authorList>
    </citation>
    <scope>NUCLEOTIDE SEQUENCE</scope>
</reference>
<dbReference type="InterPro" id="IPR041677">
    <property type="entry name" value="DNA2/NAM7_AAA_11"/>
</dbReference>
<dbReference type="EMBL" id="GEBQ01021638">
    <property type="protein sequence ID" value="JAT18339.1"/>
    <property type="molecule type" value="Transcribed_RNA"/>
</dbReference>
<dbReference type="Pfam" id="PF13087">
    <property type="entry name" value="AAA_12"/>
    <property type="match status" value="1"/>
</dbReference>
<name>A0A1B6MSJ5_9HEMI</name>
<feature type="domain" description="DNA2/NAM7 helicase-like C-terminal" evidence="12">
    <location>
        <begin position="775"/>
        <end position="880"/>
    </location>
</feature>
<feature type="non-terminal residue" evidence="16">
    <location>
        <position position="880"/>
    </location>
</feature>
<feature type="domain" description="Helicase MOV-10-like beta-barrel" evidence="13">
    <location>
        <begin position="409"/>
        <end position="481"/>
    </location>
</feature>
<comment type="catalytic activity">
    <reaction evidence="10">
        <text>ATP + H2O = ADP + phosphate + H(+)</text>
        <dbReference type="Rhea" id="RHEA:13065"/>
        <dbReference type="ChEBI" id="CHEBI:15377"/>
        <dbReference type="ChEBI" id="CHEBI:15378"/>
        <dbReference type="ChEBI" id="CHEBI:30616"/>
        <dbReference type="ChEBI" id="CHEBI:43474"/>
        <dbReference type="ChEBI" id="CHEBI:456216"/>
        <dbReference type="EC" id="3.6.4.13"/>
    </reaction>
</comment>
<dbReference type="PANTHER" id="PTHR45418:SF1">
    <property type="entry name" value="CANCER_TESTIS ANTIGEN 55"/>
    <property type="match status" value="1"/>
</dbReference>
<dbReference type="CDD" id="cd18038">
    <property type="entry name" value="DEXXQc_Helz-like"/>
    <property type="match status" value="1"/>
</dbReference>
<evidence type="ECO:0000256" key="9">
    <source>
        <dbReference type="ARBA" id="ARBA00023158"/>
    </source>
</evidence>
<dbReference type="Gene3D" id="3.40.50.300">
    <property type="entry name" value="P-loop containing nucleotide triphosphate hydrolases"/>
    <property type="match status" value="2"/>
</dbReference>
<dbReference type="SUPFAM" id="SSF52540">
    <property type="entry name" value="P-loop containing nucleoside triphosphate hydrolases"/>
    <property type="match status" value="1"/>
</dbReference>
<keyword evidence="6" id="KW-0378">Hydrolase</keyword>
<evidence type="ECO:0000259" key="13">
    <source>
        <dbReference type="Pfam" id="PF21634"/>
    </source>
</evidence>
<accession>A0A1B6MSJ5</accession>
<evidence type="ECO:0000313" key="15">
    <source>
        <dbReference type="EMBL" id="JAT18339.1"/>
    </source>
</evidence>
<keyword evidence="8" id="KW-0067">ATP-binding</keyword>
<feature type="domain" description="DNA2/NAM7 helicase helicase" evidence="11">
    <location>
        <begin position="667"/>
        <end position="740"/>
    </location>
</feature>
<feature type="domain" description="DNA2/NAM7 helicase helicase" evidence="11">
    <location>
        <begin position="548"/>
        <end position="646"/>
    </location>
</feature>
<dbReference type="AlphaFoldDB" id="A0A1B6MSJ5"/>
<comment type="subcellular location">
    <subcellularLocation>
        <location evidence="1">Cytoplasm</location>
    </subcellularLocation>
</comment>
<evidence type="ECO:0000256" key="8">
    <source>
        <dbReference type="ARBA" id="ARBA00022840"/>
    </source>
</evidence>
<evidence type="ECO:0000256" key="1">
    <source>
        <dbReference type="ARBA" id="ARBA00004496"/>
    </source>
</evidence>